<accession>A0A2P2DIU7</accession>
<proteinExistence type="predicted"/>
<evidence type="ECO:0000313" key="1">
    <source>
        <dbReference type="EMBL" id="GBF44534.1"/>
    </source>
</evidence>
<dbReference type="InterPro" id="IPR027417">
    <property type="entry name" value="P-loop_NTPase"/>
</dbReference>
<dbReference type="Proteomes" id="UP000245206">
    <property type="component" value="Unassembled WGS sequence"/>
</dbReference>
<gene>
    <name evidence="1" type="ORF">LPTSP2_38370</name>
</gene>
<dbReference type="EMBL" id="BFAZ01000014">
    <property type="protein sequence ID" value="GBF44534.1"/>
    <property type="molecule type" value="Genomic_DNA"/>
</dbReference>
<dbReference type="Gene3D" id="3.40.50.300">
    <property type="entry name" value="P-loop containing nucleotide triphosphate hydrolases"/>
    <property type="match status" value="1"/>
</dbReference>
<dbReference type="SUPFAM" id="SSF52540">
    <property type="entry name" value="P-loop containing nucleoside triphosphate hydrolases"/>
    <property type="match status" value="1"/>
</dbReference>
<name>A0A2P2DIU7_9LEPT</name>
<sequence length="652" mass="74914">MYYLARLEKEEAGIDKLELELSNIYGQFSQNIIINHCGFIHNTISRCQLAQQVTLHREALSEFGNFVNASSNERIGSNKQDIHLPSAYDHPIRKLYNERYNYVTLDEAREEFVKTFTHTLNSNDNNIHLIIAVTGIGKSYQINRLNELLKNECRVLIVSPRHDTINEYSIGYKLPEVPNSLKDIFDISYRLGISPKKALKQSNCSNEQRLFLKIELEDFEKRTNSILNDSPIVHITHARYLLMSQRQLSKWDIIVIDEDIMSTLLSPRKIPIGNIQLVMDKLNSNILEEEEDINRERKKLSDFKSFIFRSSDQFLSSPTDREELIEKLAPIIPNIPNLDAYIRINEPKLRELELELKRKKNLIAKLNRILSSPENEPLKTPNFSNEMIKDIGAEIDESVKKAFEEILNEEEITEDYLHSTLSLFLKSKNYQKFEGFIEFIPKFKFSSQKTIVLTATPLMTAYELLAGDRLVTHRISIPELMATIIQDGSRSLSRNSLKNKYGESFFNDLIDAYIELGYSAISYKDSHPLLSAHFGATTSLRSLAGQNLIIAGTPNVRPETFRVQCAYLGLNYTSVISYTEAIEQRPKEGNNVTFNGYSFPFITLSEDEDITRFQLTIIEAELIQATGRTRPHEHSSTIFLFSNFPILGAKFL</sequence>
<comment type="caution">
    <text evidence="1">The sequence shown here is derived from an EMBL/GenBank/DDBJ whole genome shotgun (WGS) entry which is preliminary data.</text>
</comment>
<organism evidence="1 2">
    <name type="scientific">Leptospira ellinghausenii</name>
    <dbReference type="NCBI Taxonomy" id="1917822"/>
    <lineage>
        <taxon>Bacteria</taxon>
        <taxon>Pseudomonadati</taxon>
        <taxon>Spirochaetota</taxon>
        <taxon>Spirochaetia</taxon>
        <taxon>Leptospirales</taxon>
        <taxon>Leptospiraceae</taxon>
        <taxon>Leptospira</taxon>
    </lineage>
</organism>
<evidence type="ECO:0000313" key="2">
    <source>
        <dbReference type="Proteomes" id="UP000245206"/>
    </source>
</evidence>
<protein>
    <submittedName>
        <fullName evidence="1">Uncharacterized protein</fullName>
    </submittedName>
</protein>
<reference evidence="2" key="1">
    <citation type="journal article" date="2019" name="Microbiol. Immunol.">
        <title>Molecular and phenotypic characterization of Leptospira johnsonii sp. nov., Leptospira ellinghausenii sp. nov. and Leptospira ryugenii sp. nov. isolated from soil and water in Japan.</title>
        <authorList>
            <person name="Masuzawa T."/>
            <person name="Saito M."/>
            <person name="Nakao R."/>
            <person name="Nikaido Y."/>
            <person name="Matsumoto M."/>
            <person name="Ogawa M."/>
            <person name="Yokoyama M."/>
            <person name="Hidaka Y."/>
            <person name="Tomita J."/>
            <person name="Sakakibara K."/>
            <person name="Suzuki K."/>
            <person name="Yasuda S."/>
            <person name="Sato H."/>
            <person name="Yamaguchi M."/>
            <person name="Yoshida S.I."/>
            <person name="Koizumi N."/>
            <person name="Kawamura Y."/>
        </authorList>
    </citation>
    <scope>NUCLEOTIDE SEQUENCE [LARGE SCALE GENOMIC DNA]</scope>
    <source>
        <strain evidence="2">E18</strain>
    </source>
</reference>
<dbReference type="AlphaFoldDB" id="A0A2P2DIU7"/>
<keyword evidence="2" id="KW-1185">Reference proteome</keyword>